<evidence type="ECO:0000313" key="4">
    <source>
        <dbReference type="EMBL" id="MFC6361865.1"/>
    </source>
</evidence>
<reference evidence="5" key="1">
    <citation type="journal article" date="2019" name="Int. J. Syst. Evol. Microbiol.">
        <title>The Global Catalogue of Microorganisms (GCM) 10K type strain sequencing project: providing services to taxonomists for standard genome sequencing and annotation.</title>
        <authorList>
            <consortium name="The Broad Institute Genomics Platform"/>
            <consortium name="The Broad Institute Genome Sequencing Center for Infectious Disease"/>
            <person name="Wu L."/>
            <person name="Ma J."/>
        </authorList>
    </citation>
    <scope>NUCLEOTIDE SEQUENCE [LARGE SCALE GENOMIC DNA]</scope>
    <source>
        <strain evidence="5">CGMCC 4.1530</strain>
    </source>
</reference>
<evidence type="ECO:0000313" key="5">
    <source>
        <dbReference type="Proteomes" id="UP001596215"/>
    </source>
</evidence>
<dbReference type="EMBL" id="JBHSUC010000006">
    <property type="protein sequence ID" value="MFC6361865.1"/>
    <property type="molecule type" value="Genomic_DNA"/>
</dbReference>
<evidence type="ECO:0000256" key="3">
    <source>
        <dbReference type="ARBA" id="ARBA00022795"/>
    </source>
</evidence>
<proteinExistence type="inferred from homology"/>
<comment type="caution">
    <text evidence="4">The sequence shown here is derived from an EMBL/GenBank/DDBJ whole genome shotgun (WGS) entry which is preliminary data.</text>
</comment>
<keyword evidence="3" id="KW-1005">Bacterial flagellum biogenesis</keyword>
<sequence>MMTQTNPQQALLIIVQNMQQVLSSLQLMMETEQQELMAAHPDSYRLQSLTEDKQAALNTLSYLDLRLAEAGQQHSLQAPYTDCGPLADLWQAVCRQLCVLQQANQHTGLLLQQQLRWTQQALSVLSPLSQRPFYGPDGYAE</sequence>
<dbReference type="Proteomes" id="UP001596215">
    <property type="component" value="Unassembled WGS sequence"/>
</dbReference>
<keyword evidence="4" id="KW-0969">Cilium</keyword>
<keyword evidence="5" id="KW-1185">Reference proteome</keyword>
<keyword evidence="4" id="KW-0966">Cell projection</keyword>
<dbReference type="SUPFAM" id="SSF140566">
    <property type="entry name" value="FlgN-like"/>
    <property type="match status" value="1"/>
</dbReference>
<dbReference type="Pfam" id="PF05130">
    <property type="entry name" value="FlgN"/>
    <property type="match status" value="1"/>
</dbReference>
<protein>
    <submittedName>
        <fullName evidence="4">Flagella synthesis protein FlgN</fullName>
    </submittedName>
</protein>
<dbReference type="InterPro" id="IPR007809">
    <property type="entry name" value="FlgN-like"/>
</dbReference>
<accession>A0ABW1VMP6</accession>
<name>A0ABW1VMP6_9GAMM</name>
<dbReference type="Gene3D" id="1.20.58.300">
    <property type="entry name" value="FlgN-like"/>
    <property type="match status" value="1"/>
</dbReference>
<evidence type="ECO:0000256" key="2">
    <source>
        <dbReference type="ARBA" id="ARBA00007703"/>
    </source>
</evidence>
<dbReference type="InterPro" id="IPR036679">
    <property type="entry name" value="FlgN-like_sf"/>
</dbReference>
<comment type="function">
    <text evidence="1">Required for the efficient initiation of filament assembly.</text>
</comment>
<gene>
    <name evidence="4" type="ORF">ACFP73_07105</name>
</gene>
<organism evidence="4 5">
    <name type="scientific">Tatumella punctata</name>
    <dbReference type="NCBI Taxonomy" id="399969"/>
    <lineage>
        <taxon>Bacteria</taxon>
        <taxon>Pseudomonadati</taxon>
        <taxon>Pseudomonadota</taxon>
        <taxon>Gammaproteobacteria</taxon>
        <taxon>Enterobacterales</taxon>
        <taxon>Erwiniaceae</taxon>
        <taxon>Tatumella</taxon>
    </lineage>
</organism>
<evidence type="ECO:0000256" key="1">
    <source>
        <dbReference type="ARBA" id="ARBA00002397"/>
    </source>
</evidence>
<comment type="similarity">
    <text evidence="2">Belongs to the FlgN family.</text>
</comment>
<keyword evidence="4" id="KW-0282">Flagellum</keyword>
<dbReference type="RefSeq" id="WP_212708711.1">
    <property type="nucleotide sequence ID" value="NZ_BAAAFW010000037.1"/>
</dbReference>